<dbReference type="RefSeq" id="XP_023626282.1">
    <property type="nucleotide sequence ID" value="XM_023770514.1"/>
</dbReference>
<evidence type="ECO:0000313" key="3">
    <source>
        <dbReference type="Proteomes" id="UP000225277"/>
    </source>
</evidence>
<keyword evidence="3" id="KW-1185">Reference proteome</keyword>
<proteinExistence type="predicted"/>
<organism evidence="2 3">
    <name type="scientific">Ramularia collo-cygni</name>
    <dbReference type="NCBI Taxonomy" id="112498"/>
    <lineage>
        <taxon>Eukaryota</taxon>
        <taxon>Fungi</taxon>
        <taxon>Dikarya</taxon>
        <taxon>Ascomycota</taxon>
        <taxon>Pezizomycotina</taxon>
        <taxon>Dothideomycetes</taxon>
        <taxon>Dothideomycetidae</taxon>
        <taxon>Mycosphaerellales</taxon>
        <taxon>Mycosphaerellaceae</taxon>
        <taxon>Ramularia</taxon>
    </lineage>
</organism>
<gene>
    <name evidence="2" type="ORF">RCC_05241</name>
</gene>
<feature type="region of interest" description="Disordered" evidence="1">
    <location>
        <begin position="110"/>
        <end position="140"/>
    </location>
</feature>
<dbReference type="Proteomes" id="UP000225277">
    <property type="component" value="Unassembled WGS sequence"/>
</dbReference>
<feature type="compositionally biased region" description="Polar residues" evidence="1">
    <location>
        <begin position="38"/>
        <end position="52"/>
    </location>
</feature>
<feature type="region of interest" description="Disordered" evidence="1">
    <location>
        <begin position="15"/>
        <end position="93"/>
    </location>
</feature>
<feature type="compositionally biased region" description="Polar residues" evidence="1">
    <location>
        <begin position="65"/>
        <end position="82"/>
    </location>
</feature>
<dbReference type="EMBL" id="FJUY01000007">
    <property type="protein sequence ID" value="CZT19392.1"/>
    <property type="molecule type" value="Genomic_DNA"/>
</dbReference>
<evidence type="ECO:0000256" key="1">
    <source>
        <dbReference type="SAM" id="MobiDB-lite"/>
    </source>
</evidence>
<sequence>MPSTNILARALSSLSLRKSPSADPLPKKIGSRHRRDTPQQSLRQVSSRTNPSGIFHSTPDLSPEGSITSQRIGGSSDHSLQSPHPRERYTTQQNMDCYLYRDWRREGNPHNLNSITLSSPNQNPSEQRRNDREPIPPEERNFYCTNTQPVEFAFGTGEKECDDSHDELTEAHMRSRWKGDYVHRNQRVEEWWVEVPDEVEAVEIEGADWRRERGKIGKGLGKARAKFVGVGRGLGRKCKGALEGNALV</sequence>
<evidence type="ECO:0000313" key="2">
    <source>
        <dbReference type="EMBL" id="CZT19392.1"/>
    </source>
</evidence>
<dbReference type="GeneID" id="35600406"/>
<feature type="compositionally biased region" description="Basic and acidic residues" evidence="1">
    <location>
        <begin position="126"/>
        <end position="140"/>
    </location>
</feature>
<protein>
    <submittedName>
        <fullName evidence="2">Uncharacterized protein</fullName>
    </submittedName>
</protein>
<reference evidence="2 3" key="1">
    <citation type="submission" date="2016-03" db="EMBL/GenBank/DDBJ databases">
        <authorList>
            <person name="Ploux O."/>
        </authorList>
    </citation>
    <scope>NUCLEOTIDE SEQUENCE [LARGE SCALE GENOMIC DNA]</scope>
    <source>
        <strain evidence="2 3">URUG2</strain>
    </source>
</reference>
<dbReference type="AlphaFoldDB" id="A0A2D3UQX5"/>
<accession>A0A2D3UQX5</accession>
<name>A0A2D3UQX5_9PEZI</name>
<feature type="compositionally biased region" description="Polar residues" evidence="1">
    <location>
        <begin position="110"/>
        <end position="125"/>
    </location>
</feature>